<organism evidence="1 2">
    <name type="scientific">Spiromyces aspiralis</name>
    <dbReference type="NCBI Taxonomy" id="68401"/>
    <lineage>
        <taxon>Eukaryota</taxon>
        <taxon>Fungi</taxon>
        <taxon>Fungi incertae sedis</taxon>
        <taxon>Zoopagomycota</taxon>
        <taxon>Kickxellomycotina</taxon>
        <taxon>Kickxellomycetes</taxon>
        <taxon>Kickxellales</taxon>
        <taxon>Kickxellaceae</taxon>
        <taxon>Spiromyces</taxon>
    </lineage>
</organism>
<evidence type="ECO:0000313" key="1">
    <source>
        <dbReference type="EMBL" id="KAJ1677678.1"/>
    </source>
</evidence>
<dbReference type="Proteomes" id="UP001145114">
    <property type="component" value="Unassembled WGS sequence"/>
</dbReference>
<evidence type="ECO:0000313" key="2">
    <source>
        <dbReference type="Proteomes" id="UP001145114"/>
    </source>
</evidence>
<feature type="non-terminal residue" evidence="1">
    <location>
        <position position="397"/>
    </location>
</feature>
<comment type="caution">
    <text evidence="1">The sequence shown here is derived from an EMBL/GenBank/DDBJ whole genome shotgun (WGS) entry which is preliminary data.</text>
</comment>
<gene>
    <name evidence="1" type="ORF">EV182_005660</name>
</gene>
<sequence>MLIYLILLLCLAPPLLFAIIFCVAGPPSAMKFLRNHTLYLLCQFGVKLGSLTLRIFDRMAILWHTVMAFIMSSFPKARIQFTVYEPNAHYHPAMLITGTSSGIGHDAALAFASRGYTVFAGVRREEDGLRLCSDFQELLKPATIWNNRWQRSRIDSVINALWLRFTKCNAVYSLKEVPPPSSLVSNSESNSEDGGDDTSAAAQTVESGNLPTSTTLRRRRLRQQTAPRPSPAADTGDLLAQAQGQDSKKNPSIFQTLFGRLTYREMLERAGKIIPVIMDVTDDASVDQALEKIQERLVEEDIPLVALINNAGVSASGLMETASPRFIDESFSVNYLGPLRLTQKVLPWLRQSQGRIINVSSIMSWLIGPGFGVYCSSKAALTAASRSWRYELASFGV</sequence>
<accession>A0ACC1HRD2</accession>
<proteinExistence type="predicted"/>
<dbReference type="EMBL" id="JAMZIH010002084">
    <property type="protein sequence ID" value="KAJ1677678.1"/>
    <property type="molecule type" value="Genomic_DNA"/>
</dbReference>
<name>A0ACC1HRD2_9FUNG</name>
<protein>
    <submittedName>
        <fullName evidence="1">Uncharacterized protein</fullName>
    </submittedName>
</protein>
<keyword evidence="2" id="KW-1185">Reference proteome</keyword>
<reference evidence="1" key="1">
    <citation type="submission" date="2022-06" db="EMBL/GenBank/DDBJ databases">
        <title>Phylogenomic reconstructions and comparative analyses of Kickxellomycotina fungi.</title>
        <authorList>
            <person name="Reynolds N.K."/>
            <person name="Stajich J.E."/>
            <person name="Barry K."/>
            <person name="Grigoriev I.V."/>
            <person name="Crous P."/>
            <person name="Smith M.E."/>
        </authorList>
    </citation>
    <scope>NUCLEOTIDE SEQUENCE</scope>
    <source>
        <strain evidence="1">RSA 2271</strain>
    </source>
</reference>